<proteinExistence type="predicted"/>
<protein>
    <submittedName>
        <fullName evidence="4">Uncharacterized protein</fullName>
    </submittedName>
</protein>
<evidence type="ECO:0000313" key="5">
    <source>
        <dbReference type="Proteomes" id="UP000007796"/>
    </source>
</evidence>
<dbReference type="AlphaFoldDB" id="F0XT59"/>
<dbReference type="PANTHER" id="PTHR38402:SF1">
    <property type="entry name" value="MITOCHONDRIAL OUTER MEMBRANE PROTEIN OM14"/>
    <property type="match status" value="1"/>
</dbReference>
<dbReference type="GO" id="GO:0005741">
    <property type="term" value="C:mitochondrial outer membrane"/>
    <property type="evidence" value="ECO:0007669"/>
    <property type="project" value="InterPro"/>
</dbReference>
<dbReference type="OrthoDB" id="20198at2759"/>
<feature type="compositionally biased region" description="Low complexity" evidence="2">
    <location>
        <begin position="37"/>
        <end position="55"/>
    </location>
</feature>
<dbReference type="PANTHER" id="PTHR38402">
    <property type="entry name" value="MITOCHONDRIAL OUTER MEMBRANE PROTEIN OM14"/>
    <property type="match status" value="1"/>
</dbReference>
<accession>F0XT59</accession>
<sequence length="212" mass="22451">MLKCHFSPSPPPRFCGHLQILLSYAEIAAKGPKQSPEEAAAPAMPEIEPSESAASTVSLIDVDTPSIRTVPSEFGEQSVTTETQAERLEQEAAAAATEAKVHASKAAARARSKTEGTAKRAASQARRADRWITAHFAAVQEDHPVVAQAAVVGNFAAVIGLGALLGFRAWGLYDQGRFSWKAGAAGLGLFGAVSLFEGFLASYFYKGKPKQH</sequence>
<dbReference type="HOGENOM" id="CLU_100298_0_0_1"/>
<name>F0XT59_GROCL</name>
<feature type="coiled-coil region" evidence="1">
    <location>
        <begin position="78"/>
        <end position="105"/>
    </location>
</feature>
<dbReference type="GeneID" id="25978957"/>
<dbReference type="Proteomes" id="UP000007796">
    <property type="component" value="Unassembled WGS sequence"/>
</dbReference>
<feature type="transmembrane region" description="Helical" evidence="3">
    <location>
        <begin position="182"/>
        <end position="205"/>
    </location>
</feature>
<dbReference type="RefSeq" id="XP_014168677.1">
    <property type="nucleotide sequence ID" value="XM_014313202.1"/>
</dbReference>
<evidence type="ECO:0000256" key="1">
    <source>
        <dbReference type="SAM" id="Coils"/>
    </source>
</evidence>
<dbReference type="eggNOG" id="ENOG502S8W1">
    <property type="taxonomic scope" value="Eukaryota"/>
</dbReference>
<dbReference type="STRING" id="655863.F0XT59"/>
<evidence type="ECO:0000256" key="2">
    <source>
        <dbReference type="SAM" id="MobiDB-lite"/>
    </source>
</evidence>
<evidence type="ECO:0000256" key="3">
    <source>
        <dbReference type="SAM" id="Phobius"/>
    </source>
</evidence>
<keyword evidence="5" id="KW-1185">Reference proteome</keyword>
<organism evidence="5">
    <name type="scientific">Grosmannia clavigera (strain kw1407 / UAMH 11150)</name>
    <name type="common">Blue stain fungus</name>
    <name type="synonym">Graphiocladiella clavigera</name>
    <dbReference type="NCBI Taxonomy" id="655863"/>
    <lineage>
        <taxon>Eukaryota</taxon>
        <taxon>Fungi</taxon>
        <taxon>Dikarya</taxon>
        <taxon>Ascomycota</taxon>
        <taxon>Pezizomycotina</taxon>
        <taxon>Sordariomycetes</taxon>
        <taxon>Sordariomycetidae</taxon>
        <taxon>Ophiostomatales</taxon>
        <taxon>Ophiostomataceae</taxon>
        <taxon>Leptographium</taxon>
    </lineage>
</organism>
<keyword evidence="3" id="KW-0472">Membrane</keyword>
<keyword evidence="1" id="KW-0175">Coiled coil</keyword>
<dbReference type="InParanoid" id="F0XT59"/>
<dbReference type="EMBL" id="GL629997">
    <property type="protein sequence ID" value="EFW99194.1"/>
    <property type="molecule type" value="Genomic_DNA"/>
</dbReference>
<dbReference type="InterPro" id="IPR039454">
    <property type="entry name" value="OM14"/>
</dbReference>
<feature type="transmembrane region" description="Helical" evidence="3">
    <location>
        <begin position="145"/>
        <end position="170"/>
    </location>
</feature>
<gene>
    <name evidence="4" type="ORF">CMQ_5615</name>
</gene>
<dbReference type="GO" id="GO:1990593">
    <property type="term" value="F:nascent polypeptide-associated complex binding"/>
    <property type="evidence" value="ECO:0007669"/>
    <property type="project" value="InterPro"/>
</dbReference>
<dbReference type="GO" id="GO:0006626">
    <property type="term" value="P:protein targeting to mitochondrion"/>
    <property type="evidence" value="ECO:0007669"/>
    <property type="project" value="TreeGrafter"/>
</dbReference>
<keyword evidence="3" id="KW-0812">Transmembrane</keyword>
<evidence type="ECO:0000313" key="4">
    <source>
        <dbReference type="EMBL" id="EFW99194.1"/>
    </source>
</evidence>
<reference evidence="4 5" key="1">
    <citation type="journal article" date="2011" name="Proc. Natl. Acad. Sci. U.S.A.">
        <title>Genome and transcriptome analyses of the mountain pine beetle-fungal symbiont Grosmannia clavigera, a lodgepole pine pathogen.</title>
        <authorList>
            <person name="DiGuistini S."/>
            <person name="Wang Y."/>
            <person name="Liao N.Y."/>
            <person name="Taylor G."/>
            <person name="Tanguay P."/>
            <person name="Feau N."/>
            <person name="Henrissat B."/>
            <person name="Chan S.K."/>
            <person name="Hesse-Orce U."/>
            <person name="Alamouti S.M."/>
            <person name="Tsui C.K.M."/>
            <person name="Docking R.T."/>
            <person name="Levasseur A."/>
            <person name="Haridas S."/>
            <person name="Robertson G."/>
            <person name="Birol I."/>
            <person name="Holt R.A."/>
            <person name="Marra M.A."/>
            <person name="Hamelin R.C."/>
            <person name="Hirst M."/>
            <person name="Jones S.J.M."/>
            <person name="Bohlmann J."/>
            <person name="Breuil C."/>
        </authorList>
    </citation>
    <scope>NUCLEOTIDE SEQUENCE [LARGE SCALE GENOMIC DNA]</scope>
    <source>
        <strain evidence="5">kw1407 / UAMH 11150</strain>
    </source>
</reference>
<feature type="region of interest" description="Disordered" evidence="2">
    <location>
        <begin position="33"/>
        <end position="56"/>
    </location>
</feature>
<keyword evidence="3" id="KW-1133">Transmembrane helix</keyword>